<dbReference type="SUPFAM" id="SSF53807">
    <property type="entry name" value="Helical backbone' metal receptor"/>
    <property type="match status" value="1"/>
</dbReference>
<protein>
    <submittedName>
        <fullName evidence="5">ABC transporter substrate-binding protein</fullName>
    </submittedName>
</protein>
<feature type="signal peptide" evidence="3">
    <location>
        <begin position="1"/>
        <end position="28"/>
    </location>
</feature>
<dbReference type="PANTHER" id="PTHR30535">
    <property type="entry name" value="VITAMIN B12-BINDING PROTEIN"/>
    <property type="match status" value="1"/>
</dbReference>
<dbReference type="InterPro" id="IPR002491">
    <property type="entry name" value="ABC_transptr_periplasmic_BD"/>
</dbReference>
<comment type="similarity">
    <text evidence="1">Belongs to the bacterial solute-binding protein 8 family.</text>
</comment>
<dbReference type="Proteomes" id="UP000661691">
    <property type="component" value="Unassembled WGS sequence"/>
</dbReference>
<evidence type="ECO:0000259" key="4">
    <source>
        <dbReference type="PROSITE" id="PS50983"/>
    </source>
</evidence>
<keyword evidence="6" id="KW-1185">Reference proteome</keyword>
<dbReference type="InterPro" id="IPR050902">
    <property type="entry name" value="ABC_Transporter_SBP"/>
</dbReference>
<dbReference type="EMBL" id="JACXAH010000002">
    <property type="protein sequence ID" value="MBD1370800.1"/>
    <property type="molecule type" value="Genomic_DNA"/>
</dbReference>
<dbReference type="InterPro" id="IPR054828">
    <property type="entry name" value="Vit_B12_bind_prot"/>
</dbReference>
<reference evidence="5" key="1">
    <citation type="submission" date="2020-09" db="EMBL/GenBank/DDBJ databases">
        <title>A novel bacterium of genus Hazenella, isolated from South China Sea.</title>
        <authorList>
            <person name="Huang H."/>
            <person name="Mo K."/>
            <person name="Hu Y."/>
        </authorList>
    </citation>
    <scope>NUCLEOTIDE SEQUENCE</scope>
    <source>
        <strain evidence="5">IB182357</strain>
    </source>
</reference>
<dbReference type="PROSITE" id="PS51257">
    <property type="entry name" value="PROKAR_LIPOPROTEIN"/>
    <property type="match status" value="1"/>
</dbReference>
<dbReference type="PROSITE" id="PS50983">
    <property type="entry name" value="FE_B12_PBP"/>
    <property type="match status" value="1"/>
</dbReference>
<dbReference type="RefSeq" id="WP_191141282.1">
    <property type="nucleotide sequence ID" value="NZ_JACXAH010000002.1"/>
</dbReference>
<accession>A0A926RSA0</accession>
<evidence type="ECO:0000256" key="1">
    <source>
        <dbReference type="ARBA" id="ARBA00008814"/>
    </source>
</evidence>
<organism evidence="5 6">
    <name type="scientific">Polycladospora coralii</name>
    <dbReference type="NCBI Taxonomy" id="2771432"/>
    <lineage>
        <taxon>Bacteria</taxon>
        <taxon>Bacillati</taxon>
        <taxon>Bacillota</taxon>
        <taxon>Bacilli</taxon>
        <taxon>Bacillales</taxon>
        <taxon>Thermoactinomycetaceae</taxon>
        <taxon>Polycladospora</taxon>
    </lineage>
</organism>
<evidence type="ECO:0000256" key="2">
    <source>
        <dbReference type="ARBA" id="ARBA00022729"/>
    </source>
</evidence>
<proteinExistence type="inferred from homology"/>
<comment type="caution">
    <text evidence="5">The sequence shown here is derived from an EMBL/GenBank/DDBJ whole genome shotgun (WGS) entry which is preliminary data.</text>
</comment>
<keyword evidence="2 3" id="KW-0732">Signal</keyword>
<gene>
    <name evidence="5" type="ORF">IC620_00300</name>
</gene>
<dbReference type="Pfam" id="PF01497">
    <property type="entry name" value="Peripla_BP_2"/>
    <property type="match status" value="1"/>
</dbReference>
<evidence type="ECO:0000313" key="5">
    <source>
        <dbReference type="EMBL" id="MBD1370800.1"/>
    </source>
</evidence>
<evidence type="ECO:0000256" key="3">
    <source>
        <dbReference type="SAM" id="SignalP"/>
    </source>
</evidence>
<feature type="domain" description="Fe/B12 periplasmic-binding" evidence="4">
    <location>
        <begin position="67"/>
        <end position="314"/>
    </location>
</feature>
<dbReference type="GO" id="GO:0071281">
    <property type="term" value="P:cellular response to iron ion"/>
    <property type="evidence" value="ECO:0007669"/>
    <property type="project" value="TreeGrafter"/>
</dbReference>
<dbReference type="CDD" id="cd01143">
    <property type="entry name" value="YvrC"/>
    <property type="match status" value="1"/>
</dbReference>
<dbReference type="Gene3D" id="3.40.50.1980">
    <property type="entry name" value="Nitrogenase molybdenum iron protein domain"/>
    <property type="match status" value="2"/>
</dbReference>
<dbReference type="AlphaFoldDB" id="A0A926RSA0"/>
<dbReference type="NCBIfam" id="NF038402">
    <property type="entry name" value="TroA_like"/>
    <property type="match status" value="1"/>
</dbReference>
<evidence type="ECO:0000313" key="6">
    <source>
        <dbReference type="Proteomes" id="UP000661691"/>
    </source>
</evidence>
<feature type="chain" id="PRO_5036965478" evidence="3">
    <location>
        <begin position="29"/>
        <end position="319"/>
    </location>
</feature>
<sequence>MYNLQQKRIFALMMTFVLMLSLVVGCTAQEGESVQTKTPQKPRSIQYPIHLTDQANHKITIESEPKRIVSLIPSTTEIAFALDLKNEVVGVTANDDYPEAVKDLPKVGDFTINTEQVVALKPDLVLASNLNSKETIDQLGNLGLKVIVTDAKSIKDVYQSINVIAQATNRKKEADELVKQMEDKKREIFTKVHQIAPQEKNRKQVWIEIDPTLYTAGGGTLLNELLTIAGGENVAEQEQGWPQISAEQVVKWNPDVIFSTYGSDKEIYSRKGWNAITAVKNKQVHVIDPNLVNRPGPRLVEGLERMAQALYPEHFQATQ</sequence>
<name>A0A926RSA0_9BACL</name>
<dbReference type="PANTHER" id="PTHR30535:SF34">
    <property type="entry name" value="MOLYBDATE-BINDING PROTEIN MOLA"/>
    <property type="match status" value="1"/>
</dbReference>